<organism evidence="2 3">
    <name type="scientific">Pristionchus pacificus</name>
    <name type="common">Parasitic nematode worm</name>
    <dbReference type="NCBI Taxonomy" id="54126"/>
    <lineage>
        <taxon>Eukaryota</taxon>
        <taxon>Metazoa</taxon>
        <taxon>Ecdysozoa</taxon>
        <taxon>Nematoda</taxon>
        <taxon>Chromadorea</taxon>
        <taxon>Rhabditida</taxon>
        <taxon>Rhabditina</taxon>
        <taxon>Diplogasteromorpha</taxon>
        <taxon>Diplogasteroidea</taxon>
        <taxon>Neodiplogasteridae</taxon>
        <taxon>Pristionchus</taxon>
    </lineage>
</organism>
<protein>
    <submittedName>
        <fullName evidence="2">Uncharacterized protein</fullName>
    </submittedName>
</protein>
<proteinExistence type="predicted"/>
<accession>A0A8R1UPQ5</accession>
<keyword evidence="3" id="KW-1185">Reference proteome</keyword>
<sequence>MKRRRPVFRTLLILTSKRGQSARRGERDEHENAHEYGSGERANQLEIKRFSSNFVTRGTRNNFASKCDTCLLTLLPDSQCSPSKSGKQVHAPSSEHSPPFVHWKDHTRD</sequence>
<feature type="region of interest" description="Disordered" evidence="1">
    <location>
        <begin position="77"/>
        <end position="109"/>
    </location>
</feature>
<accession>A0A2A6BLI5</accession>
<dbReference type="EnsemblMetazoa" id="PPA35910.1">
    <property type="protein sequence ID" value="PPA35910.1"/>
    <property type="gene ID" value="WBGene00274279"/>
</dbReference>
<dbReference type="Proteomes" id="UP000005239">
    <property type="component" value="Unassembled WGS sequence"/>
</dbReference>
<dbReference type="AlphaFoldDB" id="A0A2A6BLI5"/>
<gene>
    <name evidence="2" type="primary">WBGene00274279</name>
</gene>
<feature type="region of interest" description="Disordered" evidence="1">
    <location>
        <begin position="16"/>
        <end position="41"/>
    </location>
</feature>
<feature type="compositionally biased region" description="Basic and acidic residues" evidence="1">
    <location>
        <begin position="23"/>
        <end position="38"/>
    </location>
</feature>
<evidence type="ECO:0000313" key="2">
    <source>
        <dbReference type="EnsemblMetazoa" id="PPA35910.1"/>
    </source>
</evidence>
<feature type="compositionally biased region" description="Polar residues" evidence="1">
    <location>
        <begin position="77"/>
        <end position="86"/>
    </location>
</feature>
<name>A0A2A6BLI5_PRIPA</name>
<reference evidence="3" key="1">
    <citation type="journal article" date="2008" name="Nat. Genet.">
        <title>The Pristionchus pacificus genome provides a unique perspective on nematode lifestyle and parasitism.</title>
        <authorList>
            <person name="Dieterich C."/>
            <person name="Clifton S.W."/>
            <person name="Schuster L.N."/>
            <person name="Chinwalla A."/>
            <person name="Delehaunty K."/>
            <person name="Dinkelacker I."/>
            <person name="Fulton L."/>
            <person name="Fulton R."/>
            <person name="Godfrey J."/>
            <person name="Minx P."/>
            <person name="Mitreva M."/>
            <person name="Roeseler W."/>
            <person name="Tian H."/>
            <person name="Witte H."/>
            <person name="Yang S.P."/>
            <person name="Wilson R.K."/>
            <person name="Sommer R.J."/>
        </authorList>
    </citation>
    <scope>NUCLEOTIDE SEQUENCE [LARGE SCALE GENOMIC DNA]</scope>
    <source>
        <strain evidence="3">PS312</strain>
    </source>
</reference>
<evidence type="ECO:0000313" key="3">
    <source>
        <dbReference type="Proteomes" id="UP000005239"/>
    </source>
</evidence>
<reference evidence="2" key="2">
    <citation type="submission" date="2022-06" db="UniProtKB">
        <authorList>
            <consortium name="EnsemblMetazoa"/>
        </authorList>
    </citation>
    <scope>IDENTIFICATION</scope>
    <source>
        <strain evidence="2">PS312</strain>
    </source>
</reference>
<evidence type="ECO:0000256" key="1">
    <source>
        <dbReference type="SAM" id="MobiDB-lite"/>
    </source>
</evidence>